<comment type="caution">
    <text evidence="2">The sequence shown here is derived from an EMBL/GenBank/DDBJ whole genome shotgun (WGS) entry which is preliminary data.</text>
</comment>
<accession>A0A8J5QD56</accession>
<feature type="compositionally biased region" description="Polar residues" evidence="1">
    <location>
        <begin position="7"/>
        <end position="18"/>
    </location>
</feature>
<protein>
    <submittedName>
        <fullName evidence="2">Uncharacterized protein</fullName>
    </submittedName>
</protein>
<name>A0A8J5QD56_FUSOX</name>
<evidence type="ECO:0000313" key="3">
    <source>
        <dbReference type="Proteomes" id="UP000693942"/>
    </source>
</evidence>
<evidence type="ECO:0000256" key="1">
    <source>
        <dbReference type="SAM" id="MobiDB-lite"/>
    </source>
</evidence>
<dbReference type="EMBL" id="JAELUR010000001">
    <property type="protein sequence ID" value="KAG7438467.1"/>
    <property type="molecule type" value="Genomic_DNA"/>
</dbReference>
<proteinExistence type="predicted"/>
<gene>
    <name evidence="2" type="ORF">Forpi1262_v001816</name>
</gene>
<evidence type="ECO:0000313" key="2">
    <source>
        <dbReference type="EMBL" id="KAG7438467.1"/>
    </source>
</evidence>
<sequence>MKRPVNSAPQSCLQTSPTLGDKPPQEGRTVKSHRGSEDSTTLWTSTSLSREGIFAQLHVALCMVPTCCPQTTDFGVTPDEARALHKKQHESDSKMVCLGLSGGCMMLSPVLWQLRFHVIAGKAEYIIDFFQPRGIRSKGKNATVFYPQGSPTVASAQSQAAAEDAAIQEEDGNL</sequence>
<reference evidence="2" key="1">
    <citation type="submission" date="2021-04" db="EMBL/GenBank/DDBJ databases">
        <title>First draft genome resource for Brassicaceae pathogens Fusarium oxysporum f. sp. raphani and Fusarium oxysporum f. sp. rapae.</title>
        <authorList>
            <person name="Asai S."/>
        </authorList>
    </citation>
    <scope>NUCLEOTIDE SEQUENCE</scope>
    <source>
        <strain evidence="2">Tf1262</strain>
    </source>
</reference>
<feature type="region of interest" description="Disordered" evidence="1">
    <location>
        <begin position="1"/>
        <end position="42"/>
    </location>
</feature>
<dbReference type="AlphaFoldDB" id="A0A8J5QD56"/>
<dbReference type="Proteomes" id="UP000693942">
    <property type="component" value="Unassembled WGS sequence"/>
</dbReference>
<feature type="compositionally biased region" description="Basic and acidic residues" evidence="1">
    <location>
        <begin position="23"/>
        <end position="37"/>
    </location>
</feature>
<organism evidence="2 3">
    <name type="scientific">Fusarium oxysporum f. sp. raphani</name>
    <dbReference type="NCBI Taxonomy" id="96318"/>
    <lineage>
        <taxon>Eukaryota</taxon>
        <taxon>Fungi</taxon>
        <taxon>Dikarya</taxon>
        <taxon>Ascomycota</taxon>
        <taxon>Pezizomycotina</taxon>
        <taxon>Sordariomycetes</taxon>
        <taxon>Hypocreomycetidae</taxon>
        <taxon>Hypocreales</taxon>
        <taxon>Nectriaceae</taxon>
        <taxon>Fusarium</taxon>
        <taxon>Fusarium oxysporum species complex</taxon>
    </lineage>
</organism>